<feature type="region of interest" description="Disordered" evidence="1">
    <location>
        <begin position="1"/>
        <end position="85"/>
    </location>
</feature>
<feature type="compositionally biased region" description="Low complexity" evidence="1">
    <location>
        <begin position="266"/>
        <end position="287"/>
    </location>
</feature>
<feature type="compositionally biased region" description="Acidic residues" evidence="1">
    <location>
        <begin position="973"/>
        <end position="982"/>
    </location>
</feature>
<feature type="region of interest" description="Disordered" evidence="1">
    <location>
        <begin position="485"/>
        <end position="519"/>
    </location>
</feature>
<proteinExistence type="predicted"/>
<feature type="compositionally biased region" description="Acidic residues" evidence="1">
    <location>
        <begin position="463"/>
        <end position="472"/>
    </location>
</feature>
<reference evidence="2 3" key="1">
    <citation type="submission" date="2017-03" db="EMBL/GenBank/DDBJ databases">
        <title>WGS assembly of Porphyra umbilicalis.</title>
        <authorList>
            <person name="Brawley S.H."/>
            <person name="Blouin N.A."/>
            <person name="Ficko-Blean E."/>
            <person name="Wheeler G.L."/>
            <person name="Lohr M."/>
            <person name="Goodson H.V."/>
            <person name="Jenkins J.W."/>
            <person name="Blaby-Haas C.E."/>
            <person name="Helliwell K.E."/>
            <person name="Chan C."/>
            <person name="Marriage T."/>
            <person name="Bhattacharya D."/>
            <person name="Klein A.S."/>
            <person name="Badis Y."/>
            <person name="Brodie J."/>
            <person name="Cao Y."/>
            <person name="Collen J."/>
            <person name="Dittami S.M."/>
            <person name="Gachon C.M."/>
            <person name="Green B.R."/>
            <person name="Karpowicz S."/>
            <person name="Kim J.W."/>
            <person name="Kudahl U."/>
            <person name="Lin S."/>
            <person name="Michel G."/>
            <person name="Mittag M."/>
            <person name="Olson B.J."/>
            <person name="Pangilinan J."/>
            <person name="Peng Y."/>
            <person name="Qiu H."/>
            <person name="Shu S."/>
            <person name="Singer J.T."/>
            <person name="Smith A.G."/>
            <person name="Sprecher B.N."/>
            <person name="Wagner V."/>
            <person name="Wang W."/>
            <person name="Wang Z.-Y."/>
            <person name="Yan J."/>
            <person name="Yarish C."/>
            <person name="Zoeuner-Riek S."/>
            <person name="Zhuang Y."/>
            <person name="Zou Y."/>
            <person name="Lindquist E.A."/>
            <person name="Grimwood J."/>
            <person name="Barry K."/>
            <person name="Rokhsar D.S."/>
            <person name="Schmutz J."/>
            <person name="Stiller J.W."/>
            <person name="Grossman A.R."/>
            <person name="Prochnik S.E."/>
        </authorList>
    </citation>
    <scope>NUCLEOTIDE SEQUENCE [LARGE SCALE GENOMIC DNA]</scope>
    <source>
        <strain evidence="2">4086291</strain>
    </source>
</reference>
<feature type="region of interest" description="Disordered" evidence="1">
    <location>
        <begin position="442"/>
        <end position="472"/>
    </location>
</feature>
<protein>
    <submittedName>
        <fullName evidence="2">Uncharacterized protein</fullName>
    </submittedName>
</protein>
<sequence>MAPGDKDVPKTLTESDENDLVIDVDALPSDAVTPSSKGFPPSSKGKRVANAVPRHDVIDVDDPETWACRAPSAGGPSSSAGPQEPSMKFDGALGVVLYDQKMDVKIQDAQAARAASVDAVVPPDASISVDTRARAMVLGEAAMGASPSGEVASSPGDAASSYVGAAAYDAMPVPAASAPVELIEARPGKVARLAATTSAPGALVLPTGKHGRRRSKWTARPVFVRKAAVMSVVSSAPRMMAYPSTPPASVGTFGHRALAGDTELGAGAADIDGQGGVDSDSSSVPHGRSGGLSADDGADARPSSCIRDGDDVNGGSGSCGGGGGGKDGSGDSGVGGGGGGGGDGGGGHDGHGVGDGGTGGGHGGRESDTAQGRAAAAASDALANQLAARSRNPTLLPARFLAPGAPAVFASASAARAARPPVAPGIAYGLIPSGISPSTLPLRATTPHQTRASPAHSLVPVGSDEDDGSSEEMDDDALVMAYVTPPASPAPQATPSSSPLCARAPSRKRRRESHSRVAREASIHVAAGAAGDAGTEEPGMAIKDLYDALRSGLSSLRREFTRFRAELVIVKSQAASSLRRMDGIAAAAEGRETRAGVVLERLGELIKVVQDLDGHVTKTTADGTGRRDGDGNDCVALVTEIKELFIEALMTEMRTAATSALVLPSTSTVNAKLLNVAARDMSVSESAAAEKLQAKMMLPVRKPAKGMALVVAYQYIKRVVGHLSSSLTSICVTTFVKRTHAIKGIGSWSSPSASSTRRVLMQSPDECMDLLRADAFIKDAFGRLAMLDALDNFIDELGGTAAMVCWTGPNKATRVIRCLFGHVANVSFRVRSYLRHRAGLPPIVAGSSALNQGNRSLFERELLLLHDILPKDNDVHDGLQLLDGGNPDRHLIIRVAVPPSVPVVPRAEALEPAAACAPSVPGVVGAAPRGVVLPIPSQPMRLEPLPPHLTGRGASPSRENNLTPVVRHGERADDYEEEEDEEIRPVSDNRAAQWRAYRAAGF</sequence>
<feature type="compositionally biased region" description="Low complexity" evidence="1">
    <location>
        <begin position="70"/>
        <end position="82"/>
    </location>
</feature>
<feature type="compositionally biased region" description="Low complexity" evidence="1">
    <location>
        <begin position="34"/>
        <end position="43"/>
    </location>
</feature>
<evidence type="ECO:0000313" key="3">
    <source>
        <dbReference type="Proteomes" id="UP000218209"/>
    </source>
</evidence>
<evidence type="ECO:0000313" key="2">
    <source>
        <dbReference type="EMBL" id="OSX72598.1"/>
    </source>
</evidence>
<organism evidence="2 3">
    <name type="scientific">Porphyra umbilicalis</name>
    <name type="common">Purple laver</name>
    <name type="synonym">Red alga</name>
    <dbReference type="NCBI Taxonomy" id="2786"/>
    <lineage>
        <taxon>Eukaryota</taxon>
        <taxon>Rhodophyta</taxon>
        <taxon>Bangiophyceae</taxon>
        <taxon>Bangiales</taxon>
        <taxon>Bangiaceae</taxon>
        <taxon>Porphyra</taxon>
    </lineage>
</organism>
<accession>A0A1X6NVF8</accession>
<evidence type="ECO:0000256" key="1">
    <source>
        <dbReference type="SAM" id="MobiDB-lite"/>
    </source>
</evidence>
<dbReference type="AlphaFoldDB" id="A0A1X6NVF8"/>
<gene>
    <name evidence="2" type="ORF">BU14_0419s0004</name>
</gene>
<feature type="compositionally biased region" description="Gly residues" evidence="1">
    <location>
        <begin position="353"/>
        <end position="362"/>
    </location>
</feature>
<name>A0A1X6NVF8_PORUM</name>
<feature type="compositionally biased region" description="Low complexity" evidence="1">
    <location>
        <begin position="490"/>
        <end position="499"/>
    </location>
</feature>
<dbReference type="Proteomes" id="UP000218209">
    <property type="component" value="Unassembled WGS sequence"/>
</dbReference>
<dbReference type="EMBL" id="KV919050">
    <property type="protein sequence ID" value="OSX72598.1"/>
    <property type="molecule type" value="Genomic_DNA"/>
</dbReference>
<feature type="compositionally biased region" description="Gly residues" evidence="1">
    <location>
        <begin position="312"/>
        <end position="345"/>
    </location>
</feature>
<feature type="region of interest" description="Disordered" evidence="1">
    <location>
        <begin position="266"/>
        <end position="376"/>
    </location>
</feature>
<feature type="region of interest" description="Disordered" evidence="1">
    <location>
        <begin position="942"/>
        <end position="987"/>
    </location>
</feature>
<keyword evidence="3" id="KW-1185">Reference proteome</keyword>